<name>S8ABU9_DACHA</name>
<dbReference type="HOGENOM" id="CLU_1250635_0_0_1"/>
<feature type="region of interest" description="Disordered" evidence="1">
    <location>
        <begin position="174"/>
        <end position="199"/>
    </location>
</feature>
<dbReference type="OrthoDB" id="5356093at2759"/>
<feature type="compositionally biased region" description="Gly residues" evidence="1">
    <location>
        <begin position="175"/>
        <end position="199"/>
    </location>
</feature>
<comment type="caution">
    <text evidence="3">The sequence shown here is derived from an EMBL/GenBank/DDBJ whole genome shotgun (WGS) entry which is preliminary data.</text>
</comment>
<dbReference type="AlphaFoldDB" id="S8ABU9"/>
<dbReference type="OMA" id="CQSTICT"/>
<feature type="chain" id="PRO_5004547640" evidence="2">
    <location>
        <begin position="20"/>
        <end position="221"/>
    </location>
</feature>
<proteinExistence type="predicted"/>
<sequence length="221" mass="22090">MKSTAILLLGTFSTAFTQSTNPLFPSHAFTIRGPEPCDSDCQSTICTTEGYCTPCGSGICIGTEECGTWVGKANHCCIQPFNFDPSGTKLKCSDAAGYLSALDVTSAGAGAQPKTYTADVCPSGEVIAAYEVFGDIKDGNLTCCTQGQDVIILESGTLSVPESILCVDEVSAGASGSGGSGGTGSEGKSGSGGSTPNGGSGPRLGGWLLLGSIVVAGAFVL</sequence>
<protein>
    <submittedName>
        <fullName evidence="3">Uncharacterized protein</fullName>
    </submittedName>
</protein>
<reference evidence="4" key="2">
    <citation type="submission" date="2013-04" db="EMBL/GenBank/DDBJ databases">
        <title>Genomic mechanisms accounting for the adaptation to parasitism in nematode-trapping fungi.</title>
        <authorList>
            <person name="Ahren D.G."/>
        </authorList>
    </citation>
    <scope>NUCLEOTIDE SEQUENCE [LARGE SCALE GENOMIC DNA]</scope>
    <source>
        <strain evidence="4">CBS 200.50</strain>
    </source>
</reference>
<evidence type="ECO:0000313" key="4">
    <source>
        <dbReference type="Proteomes" id="UP000015100"/>
    </source>
</evidence>
<keyword evidence="4" id="KW-1185">Reference proteome</keyword>
<dbReference type="Proteomes" id="UP000015100">
    <property type="component" value="Unassembled WGS sequence"/>
</dbReference>
<keyword evidence="2" id="KW-0732">Signal</keyword>
<gene>
    <name evidence="3" type="ORF">H072_5817</name>
</gene>
<evidence type="ECO:0000256" key="2">
    <source>
        <dbReference type="SAM" id="SignalP"/>
    </source>
</evidence>
<accession>S8ABU9</accession>
<evidence type="ECO:0000313" key="3">
    <source>
        <dbReference type="EMBL" id="EPS40374.1"/>
    </source>
</evidence>
<dbReference type="EMBL" id="AQGS01000405">
    <property type="protein sequence ID" value="EPS40374.1"/>
    <property type="molecule type" value="Genomic_DNA"/>
</dbReference>
<evidence type="ECO:0000256" key="1">
    <source>
        <dbReference type="SAM" id="MobiDB-lite"/>
    </source>
</evidence>
<feature type="signal peptide" evidence="2">
    <location>
        <begin position="1"/>
        <end position="19"/>
    </location>
</feature>
<reference evidence="3 4" key="1">
    <citation type="journal article" date="2013" name="PLoS Genet.">
        <title>Genomic mechanisms accounting for the adaptation to parasitism in nematode-trapping fungi.</title>
        <authorList>
            <person name="Meerupati T."/>
            <person name="Andersson K.M."/>
            <person name="Friman E."/>
            <person name="Kumar D."/>
            <person name="Tunlid A."/>
            <person name="Ahren D."/>
        </authorList>
    </citation>
    <scope>NUCLEOTIDE SEQUENCE [LARGE SCALE GENOMIC DNA]</scope>
    <source>
        <strain evidence="3 4">CBS 200.50</strain>
    </source>
</reference>
<organism evidence="3 4">
    <name type="scientific">Dactylellina haptotyla (strain CBS 200.50)</name>
    <name type="common">Nematode-trapping fungus</name>
    <name type="synonym">Monacrosporium haptotylum</name>
    <dbReference type="NCBI Taxonomy" id="1284197"/>
    <lineage>
        <taxon>Eukaryota</taxon>
        <taxon>Fungi</taxon>
        <taxon>Dikarya</taxon>
        <taxon>Ascomycota</taxon>
        <taxon>Pezizomycotina</taxon>
        <taxon>Orbiliomycetes</taxon>
        <taxon>Orbiliales</taxon>
        <taxon>Orbiliaceae</taxon>
        <taxon>Dactylellina</taxon>
    </lineage>
</organism>